<reference evidence="3" key="1">
    <citation type="journal article" date="2020" name="Stud. Mycol.">
        <title>101 Dothideomycetes genomes: a test case for predicting lifestyles and emergence of pathogens.</title>
        <authorList>
            <person name="Haridas S."/>
            <person name="Albert R."/>
            <person name="Binder M."/>
            <person name="Bloem J."/>
            <person name="Labutti K."/>
            <person name="Salamov A."/>
            <person name="Andreopoulos B."/>
            <person name="Baker S."/>
            <person name="Barry K."/>
            <person name="Bills G."/>
            <person name="Bluhm B."/>
            <person name="Cannon C."/>
            <person name="Castanera R."/>
            <person name="Culley D."/>
            <person name="Daum C."/>
            <person name="Ezra D."/>
            <person name="Gonzalez J."/>
            <person name="Henrissat B."/>
            <person name="Kuo A."/>
            <person name="Liang C."/>
            <person name="Lipzen A."/>
            <person name="Lutzoni F."/>
            <person name="Magnuson J."/>
            <person name="Mondo S."/>
            <person name="Nolan M."/>
            <person name="Ohm R."/>
            <person name="Pangilinan J."/>
            <person name="Park H.-J."/>
            <person name="Ramirez L."/>
            <person name="Alfaro M."/>
            <person name="Sun H."/>
            <person name="Tritt A."/>
            <person name="Yoshinaga Y."/>
            <person name="Zwiers L.-H."/>
            <person name="Turgeon B."/>
            <person name="Goodwin S."/>
            <person name="Spatafora J."/>
            <person name="Crous P."/>
            <person name="Grigoriev I."/>
        </authorList>
    </citation>
    <scope>NUCLEOTIDE SEQUENCE</scope>
    <source>
        <strain evidence="3">CBS 125425</strain>
    </source>
</reference>
<comment type="caution">
    <text evidence="3">The sequence shown here is derived from an EMBL/GenBank/DDBJ whole genome shotgun (WGS) entry which is preliminary data.</text>
</comment>
<keyword evidence="1" id="KW-1133">Transmembrane helix</keyword>
<proteinExistence type="predicted"/>
<feature type="transmembrane region" description="Helical" evidence="1">
    <location>
        <begin position="80"/>
        <end position="102"/>
    </location>
</feature>
<evidence type="ECO:0000313" key="4">
    <source>
        <dbReference type="Proteomes" id="UP000799444"/>
    </source>
</evidence>
<keyword evidence="1" id="KW-0812">Transmembrane</keyword>
<evidence type="ECO:0000313" key="3">
    <source>
        <dbReference type="EMBL" id="KAF2736206.1"/>
    </source>
</evidence>
<evidence type="ECO:0000256" key="1">
    <source>
        <dbReference type="SAM" id="Phobius"/>
    </source>
</evidence>
<evidence type="ECO:0000256" key="2">
    <source>
        <dbReference type="SAM" id="SignalP"/>
    </source>
</evidence>
<sequence length="203" mass="22027">MAASRLGQACLCLCFWDCFATQREPTATTHTSGLELVPVRTRRIGRQALIVVHGDGLTATDLATSNSYYGIALRLDTINAWAPALIGTGINAVLATIFWYISRRDHRRARHRSRYEHRQVCAAPGASTQRAGPVLRGHGEHRSAAQTLAQGASLRAERSEGDVPMVAMPGPVVTRGAVDDNDIPRRSMVLAHPSQPAGRLEEV</sequence>
<feature type="signal peptide" evidence="2">
    <location>
        <begin position="1"/>
        <end position="20"/>
    </location>
</feature>
<dbReference type="EMBL" id="ML996127">
    <property type="protein sequence ID" value="KAF2736206.1"/>
    <property type="molecule type" value="Genomic_DNA"/>
</dbReference>
<protein>
    <submittedName>
        <fullName evidence="3">Uncharacterized protein</fullName>
    </submittedName>
</protein>
<gene>
    <name evidence="3" type="ORF">EJ04DRAFT_522163</name>
</gene>
<keyword evidence="2" id="KW-0732">Signal</keyword>
<name>A0A9P4R4B0_9PLEO</name>
<dbReference type="Proteomes" id="UP000799444">
    <property type="component" value="Unassembled WGS sequence"/>
</dbReference>
<feature type="chain" id="PRO_5040121021" evidence="2">
    <location>
        <begin position="21"/>
        <end position="203"/>
    </location>
</feature>
<keyword evidence="4" id="KW-1185">Reference proteome</keyword>
<accession>A0A9P4R4B0</accession>
<organism evidence="3 4">
    <name type="scientific">Polyplosphaeria fusca</name>
    <dbReference type="NCBI Taxonomy" id="682080"/>
    <lineage>
        <taxon>Eukaryota</taxon>
        <taxon>Fungi</taxon>
        <taxon>Dikarya</taxon>
        <taxon>Ascomycota</taxon>
        <taxon>Pezizomycotina</taxon>
        <taxon>Dothideomycetes</taxon>
        <taxon>Pleosporomycetidae</taxon>
        <taxon>Pleosporales</taxon>
        <taxon>Tetraplosphaeriaceae</taxon>
        <taxon>Polyplosphaeria</taxon>
    </lineage>
</organism>
<keyword evidence="1" id="KW-0472">Membrane</keyword>
<dbReference type="AlphaFoldDB" id="A0A9P4R4B0"/>